<keyword evidence="1" id="KW-0175">Coiled coil</keyword>
<dbReference type="RefSeq" id="WP_081202218.1">
    <property type="nucleotide sequence ID" value="NZ_FOCZ01000021.1"/>
</dbReference>
<name>A0A1V9EIC5_9BACT</name>
<proteinExistence type="predicted"/>
<feature type="coiled-coil region" evidence="1">
    <location>
        <begin position="51"/>
        <end position="99"/>
    </location>
</feature>
<accession>A0A1V9EIC5</accession>
<sequence>MQINEMIVSALTGVATATVTWYAARNKNKAETYVSELDAVERAVKVWRELGEEMQLKYEALHDEIELLRVEVKVLREENRQLKQENQRLLQQINTLTGEKG</sequence>
<reference evidence="4" key="1">
    <citation type="submission" date="2016-04" db="EMBL/GenBank/DDBJ databases">
        <authorList>
            <person name="Chen L."/>
            <person name="Zhuang W."/>
            <person name="Wang G."/>
        </authorList>
    </citation>
    <scope>NUCLEOTIDE SEQUENCE [LARGE SCALE GENOMIC DNA]</scope>
    <source>
        <strain evidence="4">17621</strain>
    </source>
</reference>
<dbReference type="EMBL" id="LVXG01000027">
    <property type="protein sequence ID" value="OQP45886.1"/>
    <property type="molecule type" value="Genomic_DNA"/>
</dbReference>
<gene>
    <name evidence="3" type="ORF">A4H97_32105</name>
</gene>
<keyword evidence="2" id="KW-0812">Transmembrane</keyword>
<evidence type="ECO:0008006" key="5">
    <source>
        <dbReference type="Google" id="ProtNLM"/>
    </source>
</evidence>
<keyword evidence="4" id="KW-1185">Reference proteome</keyword>
<keyword evidence="2" id="KW-0472">Membrane</keyword>
<dbReference type="STRING" id="354355.SAMN05660816_06503"/>
<evidence type="ECO:0000313" key="3">
    <source>
        <dbReference type="EMBL" id="OQP45886.1"/>
    </source>
</evidence>
<evidence type="ECO:0000256" key="1">
    <source>
        <dbReference type="SAM" id="Coils"/>
    </source>
</evidence>
<evidence type="ECO:0000256" key="2">
    <source>
        <dbReference type="SAM" id="Phobius"/>
    </source>
</evidence>
<keyword evidence="2" id="KW-1133">Transmembrane helix</keyword>
<protein>
    <recommendedName>
        <fullName evidence="5">Cell wall anchor protein</fullName>
    </recommendedName>
</protein>
<dbReference type="OrthoDB" id="1367676at2"/>
<feature type="transmembrane region" description="Helical" evidence="2">
    <location>
        <begin position="6"/>
        <end position="24"/>
    </location>
</feature>
<dbReference type="Proteomes" id="UP000192610">
    <property type="component" value="Unassembled WGS sequence"/>
</dbReference>
<dbReference type="AlphaFoldDB" id="A0A1V9EIC5"/>
<comment type="caution">
    <text evidence="3">The sequence shown here is derived from an EMBL/GenBank/DDBJ whole genome shotgun (WGS) entry which is preliminary data.</text>
</comment>
<organism evidence="3 4">
    <name type="scientific">Niastella yeongjuensis</name>
    <dbReference type="NCBI Taxonomy" id="354355"/>
    <lineage>
        <taxon>Bacteria</taxon>
        <taxon>Pseudomonadati</taxon>
        <taxon>Bacteroidota</taxon>
        <taxon>Chitinophagia</taxon>
        <taxon>Chitinophagales</taxon>
        <taxon>Chitinophagaceae</taxon>
        <taxon>Niastella</taxon>
    </lineage>
</organism>
<evidence type="ECO:0000313" key="4">
    <source>
        <dbReference type="Proteomes" id="UP000192610"/>
    </source>
</evidence>